<sequence>MALLETYLEDEYLPEYGLIVLRDTPVEGSWPELPESVLNENGSAAGRIGTFAGSGNSWLQASAGDGEHTVTLESHDSEPPEDGSWDDIAETLYRSWSGVVGFAMLTGSAVQPDLRLSGPGVHRVRVARRKGEDFGDTWRLQFWPSPVAPPRWLKRGSPAVPEPDSGWSTVFRWHIWELLFIMAHAAGSQGATVEEVAAWGVEHQRPADWLEERLFTAPAGRTDLEKQAAEEEATIAGYAAQLGVPAPVTRLGLLTFFVAAGLLTFDGSKYRLVTPQPLAREVLTLPSDLIASLAIQSDLHQFQSFARDIAAVAAWLDRPVPIDWLAEQLLATPDEVRATLHHARSAAMLKVTGDDLLSLEVLPV</sequence>
<dbReference type="Proteomes" id="UP001521150">
    <property type="component" value="Unassembled WGS sequence"/>
</dbReference>
<dbReference type="InterPro" id="IPR046105">
    <property type="entry name" value="DUF6042"/>
</dbReference>
<protein>
    <submittedName>
        <fullName evidence="1">DUF6042 family protein</fullName>
    </submittedName>
</protein>
<reference evidence="1 2" key="1">
    <citation type="submission" date="2021-12" db="EMBL/GenBank/DDBJ databases">
        <title>Genome sequence of Kibdelosporangium philippinense ATCC 49844.</title>
        <authorList>
            <person name="Fedorov E.A."/>
            <person name="Omeragic M."/>
            <person name="Shalygina K.F."/>
            <person name="Maclea K.S."/>
        </authorList>
    </citation>
    <scope>NUCLEOTIDE SEQUENCE [LARGE SCALE GENOMIC DNA]</scope>
    <source>
        <strain evidence="1 2">ATCC 49844</strain>
    </source>
</reference>
<dbReference type="RefSeq" id="WP_233733946.1">
    <property type="nucleotide sequence ID" value="NZ_JAJVCN010000004.1"/>
</dbReference>
<dbReference type="EMBL" id="JAJVCN010000004">
    <property type="protein sequence ID" value="MCE7011448.1"/>
    <property type="molecule type" value="Genomic_DNA"/>
</dbReference>
<accession>A0ABS8ZXZ2</accession>
<gene>
    <name evidence="1" type="ORF">LWC34_52855</name>
</gene>
<evidence type="ECO:0000313" key="1">
    <source>
        <dbReference type="EMBL" id="MCE7011448.1"/>
    </source>
</evidence>
<dbReference type="Pfam" id="PF19508">
    <property type="entry name" value="DUF6042"/>
    <property type="match status" value="1"/>
</dbReference>
<keyword evidence="2" id="KW-1185">Reference proteome</keyword>
<comment type="caution">
    <text evidence="1">The sequence shown here is derived from an EMBL/GenBank/DDBJ whole genome shotgun (WGS) entry which is preliminary data.</text>
</comment>
<organism evidence="1 2">
    <name type="scientific">Kibdelosporangium philippinense</name>
    <dbReference type="NCBI Taxonomy" id="211113"/>
    <lineage>
        <taxon>Bacteria</taxon>
        <taxon>Bacillati</taxon>
        <taxon>Actinomycetota</taxon>
        <taxon>Actinomycetes</taxon>
        <taxon>Pseudonocardiales</taxon>
        <taxon>Pseudonocardiaceae</taxon>
        <taxon>Kibdelosporangium</taxon>
    </lineage>
</organism>
<name>A0ABS8ZXZ2_9PSEU</name>
<proteinExistence type="predicted"/>
<evidence type="ECO:0000313" key="2">
    <source>
        <dbReference type="Proteomes" id="UP001521150"/>
    </source>
</evidence>